<dbReference type="EMBL" id="VDMP01000027">
    <property type="protein sequence ID" value="TNM36462.1"/>
    <property type="molecule type" value="Genomic_DNA"/>
</dbReference>
<feature type="domain" description="IrrE N-terminal-like" evidence="2">
    <location>
        <begin position="215"/>
        <end position="259"/>
    </location>
</feature>
<protein>
    <submittedName>
        <fullName evidence="3">ImmA/IrrE family metallo-endopeptidase</fullName>
    </submittedName>
</protein>
<evidence type="ECO:0000256" key="1">
    <source>
        <dbReference type="SAM" id="MobiDB-lite"/>
    </source>
</evidence>
<reference evidence="3 4" key="1">
    <citation type="journal article" date="2016" name="Int. J. Syst. Evol. Microbiol.">
        <title>Nocardioides albidus sp. nov., an actinobacterium isolated from garden soil.</title>
        <authorList>
            <person name="Singh H."/>
            <person name="Du J."/>
            <person name="Trinh H."/>
            <person name="Won K."/>
            <person name="Yang J.E."/>
            <person name="Yin C."/>
            <person name="Kook M."/>
            <person name="Yi T.H."/>
        </authorList>
    </citation>
    <scope>NUCLEOTIDE SEQUENCE [LARGE SCALE GENOMIC DNA]</scope>
    <source>
        <strain evidence="3 4">CCTCC AB 2015297</strain>
    </source>
</reference>
<dbReference type="Proteomes" id="UP000313231">
    <property type="component" value="Unassembled WGS sequence"/>
</dbReference>
<evidence type="ECO:0000259" key="2">
    <source>
        <dbReference type="Pfam" id="PF06114"/>
    </source>
</evidence>
<gene>
    <name evidence="3" type="ORF">FHP29_20195</name>
</gene>
<proteinExistence type="predicted"/>
<dbReference type="Pfam" id="PF06114">
    <property type="entry name" value="Peptidase_M78"/>
    <property type="match status" value="1"/>
</dbReference>
<feature type="region of interest" description="Disordered" evidence="1">
    <location>
        <begin position="155"/>
        <end position="175"/>
    </location>
</feature>
<dbReference type="AlphaFoldDB" id="A0A5C4VKY4"/>
<organism evidence="3 4">
    <name type="scientific">Nocardioides albidus</name>
    <dbReference type="NCBI Taxonomy" id="1517589"/>
    <lineage>
        <taxon>Bacteria</taxon>
        <taxon>Bacillati</taxon>
        <taxon>Actinomycetota</taxon>
        <taxon>Actinomycetes</taxon>
        <taxon>Propionibacteriales</taxon>
        <taxon>Nocardioidaceae</taxon>
        <taxon>Nocardioides</taxon>
    </lineage>
</organism>
<comment type="caution">
    <text evidence="3">The sequence shown here is derived from an EMBL/GenBank/DDBJ whole genome shotgun (WGS) entry which is preliminary data.</text>
</comment>
<evidence type="ECO:0000313" key="3">
    <source>
        <dbReference type="EMBL" id="TNM36462.1"/>
    </source>
</evidence>
<feature type="compositionally biased region" description="Low complexity" evidence="1">
    <location>
        <begin position="157"/>
        <end position="171"/>
    </location>
</feature>
<name>A0A5C4VKY4_9ACTN</name>
<keyword evidence="4" id="KW-1185">Reference proteome</keyword>
<accession>A0A5C4VKY4</accession>
<sequence>MAPGTLGAVGRLTRTTRTTCTASPWHGTNTVLRAKDGGRSIALGWWDRTVLLACRDGVPGANAPCSWRHPFEDGLSGRTRQRSGLGVSKEQVVHLPREGGVRVSQDATEVGEIRRRARADADRVLSEHWRSGTLPVDPRAIVAAVDARLAGVGERAGGSLATSSAGAGSSSRGRRSLVRSRFESARLLGLRTRDRVAGSEPRPSSATGWRHRTHPDEIYANEFAVALLLPHTDFVAARSDGLDDLGLAKRFQVSPTIARWRALQLDCAVAVP</sequence>
<evidence type="ECO:0000313" key="4">
    <source>
        <dbReference type="Proteomes" id="UP000313231"/>
    </source>
</evidence>
<dbReference type="InterPro" id="IPR010359">
    <property type="entry name" value="IrrE_HExxH"/>
</dbReference>